<feature type="region of interest" description="Disordered" evidence="6">
    <location>
        <begin position="144"/>
        <end position="166"/>
    </location>
</feature>
<evidence type="ECO:0000313" key="8">
    <source>
        <dbReference type="EMBL" id="KAL2641584.1"/>
    </source>
</evidence>
<dbReference type="PANTHER" id="PTHR31301">
    <property type="entry name" value="LOB DOMAIN-CONTAINING PROTEIN 4-RELATED"/>
    <property type="match status" value="1"/>
</dbReference>
<name>A0ABD1Z3U7_9MARC</name>
<keyword evidence="9" id="KW-1185">Reference proteome</keyword>
<dbReference type="EMBL" id="JBHFFA010000002">
    <property type="protein sequence ID" value="KAL2641584.1"/>
    <property type="molecule type" value="Genomic_DNA"/>
</dbReference>
<gene>
    <name evidence="8" type="ORF">R1flu_009171</name>
</gene>
<accession>A0ABD1Z3U7</accession>
<reference evidence="8 9" key="1">
    <citation type="submission" date="2024-09" db="EMBL/GenBank/DDBJ databases">
        <title>Chromosome-scale assembly of Riccia fluitans.</title>
        <authorList>
            <person name="Paukszto L."/>
            <person name="Sawicki J."/>
            <person name="Karawczyk K."/>
            <person name="Piernik-Szablinska J."/>
            <person name="Szczecinska M."/>
            <person name="Mazdziarz M."/>
        </authorList>
    </citation>
    <scope>NUCLEOTIDE SEQUENCE [LARGE SCALE GENOMIC DNA]</scope>
    <source>
        <strain evidence="8">Rf_01</strain>
        <tissue evidence="8">Aerial parts of the thallus</tissue>
    </source>
</reference>
<keyword evidence="5" id="KW-0175">Coiled coil</keyword>
<keyword evidence="4" id="KW-0539">Nucleus</keyword>
<evidence type="ECO:0000313" key="9">
    <source>
        <dbReference type="Proteomes" id="UP001605036"/>
    </source>
</evidence>
<feature type="compositionally biased region" description="Polar residues" evidence="6">
    <location>
        <begin position="157"/>
        <end position="166"/>
    </location>
</feature>
<protein>
    <recommendedName>
        <fullName evidence="7">LOB domain-containing protein</fullName>
    </recommendedName>
</protein>
<dbReference type="Proteomes" id="UP001605036">
    <property type="component" value="Unassembled WGS sequence"/>
</dbReference>
<evidence type="ECO:0000256" key="6">
    <source>
        <dbReference type="SAM" id="MobiDB-lite"/>
    </source>
</evidence>
<evidence type="ECO:0000256" key="5">
    <source>
        <dbReference type="SAM" id="Coils"/>
    </source>
</evidence>
<comment type="caution">
    <text evidence="8">The sequence shown here is derived from an EMBL/GenBank/DDBJ whole genome shotgun (WGS) entry which is preliminary data.</text>
</comment>
<sequence length="166" mass="17457">MAASSSSSHLGSSSSSPCAACKFLRRKCTSECVFAPYFPPDQPQKFANVHKIFGASNVTKILSDLPVENRQDCVTSLAFEAEARMRDPVYGCVGAISSAQQRVASLKLEVDSLQECIDKMKLKGIEVPSDESLGISALPAGSVGFGGPGDQGAHLGVTTTNSERDA</sequence>
<dbReference type="Pfam" id="PF03195">
    <property type="entry name" value="LOB"/>
    <property type="match status" value="1"/>
</dbReference>
<dbReference type="PANTHER" id="PTHR31301:SF83">
    <property type="entry name" value="PROTEIN ASYMMETRIC LEAVES 2"/>
    <property type="match status" value="1"/>
</dbReference>
<comment type="similarity">
    <text evidence="2">Belongs to the LOB domain-containing protein family.</text>
</comment>
<dbReference type="AlphaFoldDB" id="A0ABD1Z3U7"/>
<dbReference type="PROSITE" id="PS50891">
    <property type="entry name" value="LOB"/>
    <property type="match status" value="1"/>
</dbReference>
<evidence type="ECO:0000256" key="4">
    <source>
        <dbReference type="ARBA" id="ARBA00023242"/>
    </source>
</evidence>
<comment type="subcellular location">
    <subcellularLocation>
        <location evidence="1">Nucleus</location>
    </subcellularLocation>
</comment>
<organism evidence="8 9">
    <name type="scientific">Riccia fluitans</name>
    <dbReference type="NCBI Taxonomy" id="41844"/>
    <lineage>
        <taxon>Eukaryota</taxon>
        <taxon>Viridiplantae</taxon>
        <taxon>Streptophyta</taxon>
        <taxon>Embryophyta</taxon>
        <taxon>Marchantiophyta</taxon>
        <taxon>Marchantiopsida</taxon>
        <taxon>Marchantiidae</taxon>
        <taxon>Marchantiales</taxon>
        <taxon>Ricciaceae</taxon>
        <taxon>Riccia</taxon>
    </lineage>
</organism>
<feature type="domain" description="LOB" evidence="7">
    <location>
        <begin position="16"/>
        <end position="117"/>
    </location>
</feature>
<evidence type="ECO:0000259" key="7">
    <source>
        <dbReference type="PROSITE" id="PS50891"/>
    </source>
</evidence>
<feature type="coiled-coil region" evidence="5">
    <location>
        <begin position="96"/>
        <end position="123"/>
    </location>
</feature>
<dbReference type="InterPro" id="IPR004883">
    <property type="entry name" value="LOB"/>
</dbReference>
<evidence type="ECO:0000256" key="3">
    <source>
        <dbReference type="ARBA" id="ARBA00022473"/>
    </source>
</evidence>
<evidence type="ECO:0000256" key="2">
    <source>
        <dbReference type="ARBA" id="ARBA00005474"/>
    </source>
</evidence>
<evidence type="ECO:0000256" key="1">
    <source>
        <dbReference type="ARBA" id="ARBA00004123"/>
    </source>
</evidence>
<keyword evidence="3" id="KW-0217">Developmental protein</keyword>
<dbReference type="GO" id="GO:0005634">
    <property type="term" value="C:nucleus"/>
    <property type="evidence" value="ECO:0007669"/>
    <property type="project" value="UniProtKB-SubCell"/>
</dbReference>
<proteinExistence type="inferred from homology"/>